<dbReference type="InterPro" id="IPR036390">
    <property type="entry name" value="WH_DNA-bd_sf"/>
</dbReference>
<evidence type="ECO:0000256" key="2">
    <source>
        <dbReference type="ARBA" id="ARBA00023015"/>
    </source>
</evidence>
<organism evidence="7 8">
    <name type="scientific">Albimonas pacifica</name>
    <dbReference type="NCBI Taxonomy" id="1114924"/>
    <lineage>
        <taxon>Bacteria</taxon>
        <taxon>Pseudomonadati</taxon>
        <taxon>Pseudomonadota</taxon>
        <taxon>Alphaproteobacteria</taxon>
        <taxon>Rhodobacterales</taxon>
        <taxon>Paracoccaceae</taxon>
        <taxon>Albimonas</taxon>
    </lineage>
</organism>
<dbReference type="Gene3D" id="3.40.190.10">
    <property type="entry name" value="Periplasmic binding protein-like II"/>
    <property type="match status" value="2"/>
</dbReference>
<comment type="similarity">
    <text evidence="1">Belongs to the LysR transcriptional regulatory family.</text>
</comment>
<dbReference type="RefSeq" id="WP_092857781.1">
    <property type="nucleotide sequence ID" value="NZ_FOQH01000002.1"/>
</dbReference>
<dbReference type="GO" id="GO:0003700">
    <property type="term" value="F:DNA-binding transcription factor activity"/>
    <property type="evidence" value="ECO:0007669"/>
    <property type="project" value="InterPro"/>
</dbReference>
<dbReference type="SUPFAM" id="SSF53850">
    <property type="entry name" value="Periplasmic binding protein-like II"/>
    <property type="match status" value="1"/>
</dbReference>
<name>A0A1I3CJR7_9RHOB</name>
<dbReference type="SUPFAM" id="SSF46785">
    <property type="entry name" value="Winged helix' DNA-binding domain"/>
    <property type="match status" value="1"/>
</dbReference>
<dbReference type="PRINTS" id="PR00039">
    <property type="entry name" value="HTHLYSR"/>
</dbReference>
<dbReference type="InterPro" id="IPR000847">
    <property type="entry name" value="LysR_HTH_N"/>
</dbReference>
<gene>
    <name evidence="7" type="ORF">SAMN05216258_10240</name>
</gene>
<dbReference type="EMBL" id="FOQH01000002">
    <property type="protein sequence ID" value="SFH74737.1"/>
    <property type="molecule type" value="Genomic_DNA"/>
</dbReference>
<accession>A0A1I3CJR7</accession>
<keyword evidence="8" id="KW-1185">Reference proteome</keyword>
<evidence type="ECO:0000256" key="1">
    <source>
        <dbReference type="ARBA" id="ARBA00009437"/>
    </source>
</evidence>
<dbReference type="PANTHER" id="PTHR30427">
    <property type="entry name" value="TRANSCRIPTIONAL ACTIVATOR PROTEIN LYSR"/>
    <property type="match status" value="1"/>
</dbReference>
<dbReference type="Pfam" id="PF00126">
    <property type="entry name" value="HTH_1"/>
    <property type="match status" value="1"/>
</dbReference>
<protein>
    <submittedName>
        <fullName evidence="7">Transcriptional regulator, LysR family</fullName>
    </submittedName>
</protein>
<dbReference type="PANTHER" id="PTHR30427:SF1">
    <property type="entry name" value="TRANSCRIPTIONAL ACTIVATOR PROTEIN LYSR"/>
    <property type="match status" value="1"/>
</dbReference>
<dbReference type="AlphaFoldDB" id="A0A1I3CJR7"/>
<keyword evidence="2" id="KW-0805">Transcription regulation</keyword>
<feature type="domain" description="HTH lysR-type" evidence="6">
    <location>
        <begin position="3"/>
        <end position="60"/>
    </location>
</feature>
<feature type="region of interest" description="Disordered" evidence="5">
    <location>
        <begin position="294"/>
        <end position="313"/>
    </location>
</feature>
<reference evidence="7 8" key="1">
    <citation type="submission" date="2016-10" db="EMBL/GenBank/DDBJ databases">
        <authorList>
            <person name="de Groot N.N."/>
        </authorList>
    </citation>
    <scope>NUCLEOTIDE SEQUENCE [LARGE SCALE GENOMIC DNA]</scope>
    <source>
        <strain evidence="7 8">CGMCC 1.11030</strain>
    </source>
</reference>
<dbReference type="STRING" id="1114924.SAMN05216258_10240"/>
<dbReference type="PROSITE" id="PS50931">
    <property type="entry name" value="HTH_LYSR"/>
    <property type="match status" value="1"/>
</dbReference>
<evidence type="ECO:0000256" key="5">
    <source>
        <dbReference type="SAM" id="MobiDB-lite"/>
    </source>
</evidence>
<dbReference type="FunFam" id="1.10.10.10:FF:000001">
    <property type="entry name" value="LysR family transcriptional regulator"/>
    <property type="match status" value="1"/>
</dbReference>
<dbReference type="Pfam" id="PF03466">
    <property type="entry name" value="LysR_substrate"/>
    <property type="match status" value="1"/>
</dbReference>
<proteinExistence type="inferred from homology"/>
<evidence type="ECO:0000313" key="8">
    <source>
        <dbReference type="Proteomes" id="UP000199377"/>
    </source>
</evidence>
<evidence type="ECO:0000256" key="3">
    <source>
        <dbReference type="ARBA" id="ARBA00023125"/>
    </source>
</evidence>
<dbReference type="GO" id="GO:0043565">
    <property type="term" value="F:sequence-specific DNA binding"/>
    <property type="evidence" value="ECO:0007669"/>
    <property type="project" value="TreeGrafter"/>
</dbReference>
<dbReference type="InterPro" id="IPR036388">
    <property type="entry name" value="WH-like_DNA-bd_sf"/>
</dbReference>
<sequence>MTLDPRLLEAFRTVVEAGSVTGAARLLGVTQPAVSAQIARLETHAGFELFERSGGRLAITFRGRRFYEEIRTALGALERLEQAARDIRSGETETLVVAGHPSASISLLPEVVAQLRARRPDARIVMLNRTSEEVAAAFEAGAVDIAVAEWPIHVQGVEIRRHAADCVAIVPAGHPLAGAKALGPADLAGHPLVGMSERRLIGHRVRELFVECGLDYAPAIESEFFAAICGLVAAGAGVGVVDAWSARTFASLGLVARPFRPALRYEIGVFRRASTSPTPLAEELMALIERRLTGEAPAPEDIPEDIPDPETPA</sequence>
<evidence type="ECO:0000256" key="4">
    <source>
        <dbReference type="ARBA" id="ARBA00023163"/>
    </source>
</evidence>
<keyword evidence="4" id="KW-0804">Transcription</keyword>
<feature type="compositionally biased region" description="Acidic residues" evidence="5">
    <location>
        <begin position="301"/>
        <end position="313"/>
    </location>
</feature>
<evidence type="ECO:0000259" key="6">
    <source>
        <dbReference type="PROSITE" id="PS50931"/>
    </source>
</evidence>
<dbReference type="OrthoDB" id="8479870at2"/>
<keyword evidence="3" id="KW-0238">DNA-binding</keyword>
<dbReference type="Gene3D" id="1.10.10.10">
    <property type="entry name" value="Winged helix-like DNA-binding domain superfamily/Winged helix DNA-binding domain"/>
    <property type="match status" value="1"/>
</dbReference>
<dbReference type="Proteomes" id="UP000199377">
    <property type="component" value="Unassembled WGS sequence"/>
</dbReference>
<dbReference type="GO" id="GO:0010628">
    <property type="term" value="P:positive regulation of gene expression"/>
    <property type="evidence" value="ECO:0007669"/>
    <property type="project" value="TreeGrafter"/>
</dbReference>
<dbReference type="InterPro" id="IPR005119">
    <property type="entry name" value="LysR_subst-bd"/>
</dbReference>
<evidence type="ECO:0000313" key="7">
    <source>
        <dbReference type="EMBL" id="SFH74737.1"/>
    </source>
</evidence>